<dbReference type="GO" id="GO:0005524">
    <property type="term" value="F:ATP binding"/>
    <property type="evidence" value="ECO:0007669"/>
    <property type="project" value="UniProtKB-KW"/>
</dbReference>
<gene>
    <name evidence="1" type="ORF">IAC72_02255</name>
</gene>
<organism evidence="1 2">
    <name type="scientific">Candidatus Fimimonas merdipullorum</name>
    <dbReference type="NCBI Taxonomy" id="2840822"/>
    <lineage>
        <taxon>Bacteria</taxon>
        <taxon>Pseudomonadati</taxon>
        <taxon>Myxococcota</taxon>
        <taxon>Myxococcia</taxon>
        <taxon>Myxococcales</taxon>
        <taxon>Cystobacterineae</taxon>
        <taxon>Myxococcaceae</taxon>
        <taxon>Myxococcaceae incertae sedis</taxon>
        <taxon>Candidatus Fimimonas</taxon>
    </lineage>
</organism>
<comment type="caution">
    <text evidence="1">The sequence shown here is derived from an EMBL/GenBank/DDBJ whole genome shotgun (WGS) entry which is preliminary data.</text>
</comment>
<evidence type="ECO:0000313" key="2">
    <source>
        <dbReference type="Proteomes" id="UP000886852"/>
    </source>
</evidence>
<reference evidence="1" key="1">
    <citation type="submission" date="2020-10" db="EMBL/GenBank/DDBJ databases">
        <authorList>
            <person name="Gilroy R."/>
        </authorList>
    </citation>
    <scope>NUCLEOTIDE SEQUENCE</scope>
    <source>
        <strain evidence="1">ChiHjej12B11-7776</strain>
    </source>
</reference>
<dbReference type="Proteomes" id="UP000886852">
    <property type="component" value="Unassembled WGS sequence"/>
</dbReference>
<reference evidence="1" key="2">
    <citation type="journal article" date="2021" name="PeerJ">
        <title>Extensive microbial diversity within the chicken gut microbiome revealed by metagenomics and culture.</title>
        <authorList>
            <person name="Gilroy R."/>
            <person name="Ravi A."/>
            <person name="Getino M."/>
            <person name="Pursley I."/>
            <person name="Horton D.L."/>
            <person name="Alikhan N.F."/>
            <person name="Baker D."/>
            <person name="Gharbi K."/>
            <person name="Hall N."/>
            <person name="Watson M."/>
            <person name="Adriaenssens E.M."/>
            <person name="Foster-Nyarko E."/>
            <person name="Jarju S."/>
            <person name="Secka A."/>
            <person name="Antonio M."/>
            <person name="Oren A."/>
            <person name="Chaudhuri R.R."/>
            <person name="La Ragione R."/>
            <person name="Hildebrand F."/>
            <person name="Pallen M.J."/>
        </authorList>
    </citation>
    <scope>NUCLEOTIDE SEQUENCE</scope>
    <source>
        <strain evidence="1">ChiHjej12B11-7776</strain>
    </source>
</reference>
<evidence type="ECO:0000313" key="1">
    <source>
        <dbReference type="EMBL" id="HIU90823.1"/>
    </source>
</evidence>
<keyword evidence="1" id="KW-0547">Nucleotide-binding</keyword>
<protein>
    <submittedName>
        <fullName evidence="1">ATP-binding protein</fullName>
    </submittedName>
</protein>
<dbReference type="Gene3D" id="3.40.50.300">
    <property type="entry name" value="P-loop containing nucleotide triphosphate hydrolases"/>
    <property type="match status" value="1"/>
</dbReference>
<dbReference type="AlphaFoldDB" id="A0A9D1MWM4"/>
<accession>A0A9D1MWM4</accession>
<keyword evidence="1" id="KW-0067">ATP-binding</keyword>
<name>A0A9D1MWM4_9BACT</name>
<proteinExistence type="predicted"/>
<dbReference type="InterPro" id="IPR027417">
    <property type="entry name" value="P-loop_NTPase"/>
</dbReference>
<sequence>MIQIIYGAKGSGKTKQIVNLANETAKTAKGVMVYIDRSNNRIHDLQRSIRLVDASHYGLASQQDILSFVKGMLAANFDIEKVFIDGVTRLLDCNVAELSVLYNGLEQISKEFNVDFIITASSAKETLPDFIAKYVS</sequence>
<dbReference type="EMBL" id="DVOC01000041">
    <property type="protein sequence ID" value="HIU90823.1"/>
    <property type="molecule type" value="Genomic_DNA"/>
</dbReference>
<dbReference type="SUPFAM" id="SSF52540">
    <property type="entry name" value="P-loop containing nucleoside triphosphate hydrolases"/>
    <property type="match status" value="1"/>
</dbReference>